<feature type="domain" description="Mechanosensitive ion channel MscS" evidence="9">
    <location>
        <begin position="626"/>
        <end position="688"/>
    </location>
</feature>
<dbReference type="OrthoDB" id="9814206at2"/>
<feature type="transmembrane region" description="Helical" evidence="8">
    <location>
        <begin position="403"/>
        <end position="427"/>
    </location>
</feature>
<feature type="compositionally biased region" description="Low complexity" evidence="7">
    <location>
        <begin position="824"/>
        <end position="843"/>
    </location>
</feature>
<evidence type="ECO:0000256" key="8">
    <source>
        <dbReference type="SAM" id="Phobius"/>
    </source>
</evidence>
<feature type="domain" description="Moderate conductance mechanosensitive channel YbiO-like transmembrane helix 1" evidence="11">
    <location>
        <begin position="444"/>
        <end position="520"/>
    </location>
</feature>
<keyword evidence="5 8" id="KW-1133">Transmembrane helix</keyword>
<sequence length="872" mass="94814">MAAESLHQSTTRASTASPLFSPVRFALGLCFICLLVFGIAPRLTSQALAAETATAPAAMPAPSPAGTLSRQDAEQLLSVLNDPKKRQDFTNTLTLMAKGLPVAQPAAPAAKKDTPTAVIDSDVHSELDSLTSSLHGYTQNFTALFKDLRSVGFWFHQQISNPQSRQTLIDAFSRALIIMLVALALERVSSMLLKKPLNAVTAHAEARERKQDAAVAVENVQAATSTPDGDNTKTRADDQRRRNEVMRYLIRVPYNILHFLLKLLPVAVFFGLGYMGAEFLTTTQQASIVTITLTNAYVIARCLYLLVETALAPRSPAIRLAPARDETARMLTRWWNVLVAAPSLVICLSTLGSEFNMAPRGTEAMLRAVVLIQHLLIAAFIWRVRHIVANALQPSDAMRKKAFWAFVGTLARFWWIPVLFLDIALWFVWAAHLKGGYQWILRGTGMTFAFLVLSRLVAVLAYGMQDRLFRVSEAVEAEYPGLQKRADYYYPFVRRALTIVIAFMTCVIITQSWGLPSFQFFFHSPLGSRLVGAALSLAIGATIAALAWEVINGLLNKQIDRYTSSSQASRATRLRTVLPIIRTVLLAIIIIVVSVTTLSQIGINVTPLLTGAGIMGVGLSFGSQSLVKDVITGFFMLAEDAIQVGDWVTTGGVSGTVEHLSIRTLRVRSIDGDLHIIPFSSVTSIANTGRGFNQIIVKQVLDLSEDSVKVAKLMASVVAQMRKEDAFSHMIFSDYADLGVDKTDSNGAVLVGAIKTAPMMKWKVQREFYRRLANLMVDAGVKFYTPTSYYTTPPGNSMHLAVDDVPDALVPAAAHAPQPRPGTAQPVPQPASQPSAADAQAIEAAEKSDAGLQKPEDESSPAAAFGEGPPHA</sequence>
<dbReference type="InterPro" id="IPR049142">
    <property type="entry name" value="MS_channel_1st"/>
</dbReference>
<feature type="transmembrane region" description="Helical" evidence="8">
    <location>
        <begin position="256"/>
        <end position="276"/>
    </location>
</feature>
<reference evidence="12 13" key="1">
    <citation type="journal article" date="2020" name="Cell Rep.">
        <title>Local necrotic cells trigger systemic immune activation via gut microbiome dysbiosis in Drosophila.</title>
        <authorList>
            <person name="Kosakamoto H."/>
            <person name="Yamauchi T."/>
            <person name="Akuzawa-Tokita Y."/>
            <person name="Nishimura K."/>
            <person name="Soga T."/>
            <person name="Murakami T."/>
            <person name="Mori H."/>
            <person name="Yamamoto K."/>
            <person name="Miyazaki R."/>
            <person name="Koto A."/>
            <person name="Miura M."/>
            <person name="Obata F."/>
        </authorList>
    </citation>
    <scope>NUCLEOTIDE SEQUENCE [LARGE SCALE GENOMIC DNA]</scope>
    <source>
        <strain evidence="12 13">Ai</strain>
    </source>
</reference>
<evidence type="ECO:0000256" key="1">
    <source>
        <dbReference type="ARBA" id="ARBA00004651"/>
    </source>
</evidence>
<dbReference type="AlphaFoldDB" id="A0A6V8IA46"/>
<feature type="transmembrane region" description="Helical" evidence="8">
    <location>
        <begin position="439"/>
        <end position="462"/>
    </location>
</feature>
<dbReference type="EMBL" id="BLJP01000009">
    <property type="protein sequence ID" value="GFE94174.1"/>
    <property type="molecule type" value="Genomic_DNA"/>
</dbReference>
<gene>
    <name evidence="12" type="ORF">DmAi_22330</name>
</gene>
<dbReference type="InterPro" id="IPR023408">
    <property type="entry name" value="MscS_beta-dom_sf"/>
</dbReference>
<keyword evidence="6 8" id="KW-0472">Membrane</keyword>
<organism evidence="12 13">
    <name type="scientific">Acetobacter persici</name>
    <dbReference type="NCBI Taxonomy" id="1076596"/>
    <lineage>
        <taxon>Bacteria</taxon>
        <taxon>Pseudomonadati</taxon>
        <taxon>Pseudomonadota</taxon>
        <taxon>Alphaproteobacteria</taxon>
        <taxon>Acetobacterales</taxon>
        <taxon>Acetobacteraceae</taxon>
        <taxon>Acetobacter</taxon>
    </lineage>
</organism>
<dbReference type="InterPro" id="IPR011014">
    <property type="entry name" value="MscS_channel_TM-2"/>
</dbReference>
<dbReference type="SUPFAM" id="SSF82861">
    <property type="entry name" value="Mechanosensitive channel protein MscS (YggB), transmembrane region"/>
    <property type="match status" value="1"/>
</dbReference>
<proteinExistence type="inferred from homology"/>
<dbReference type="PANTHER" id="PTHR30460:SF0">
    <property type="entry name" value="MODERATE CONDUCTANCE MECHANOSENSITIVE CHANNEL YBIO"/>
    <property type="match status" value="1"/>
</dbReference>
<dbReference type="Gene3D" id="1.10.287.1260">
    <property type="match status" value="1"/>
</dbReference>
<dbReference type="Pfam" id="PF00924">
    <property type="entry name" value="MS_channel_2nd"/>
    <property type="match status" value="1"/>
</dbReference>
<evidence type="ECO:0000256" key="6">
    <source>
        <dbReference type="ARBA" id="ARBA00023136"/>
    </source>
</evidence>
<name>A0A6V8IA46_9PROT</name>
<evidence type="ECO:0000259" key="9">
    <source>
        <dbReference type="Pfam" id="PF00924"/>
    </source>
</evidence>
<feature type="transmembrane region" description="Helical" evidence="8">
    <location>
        <begin position="576"/>
        <end position="595"/>
    </location>
</feature>
<feature type="transmembrane region" description="Helical" evidence="8">
    <location>
        <begin position="364"/>
        <end position="382"/>
    </location>
</feature>
<accession>A0A6V8IA46</accession>
<feature type="compositionally biased region" description="Basic and acidic residues" evidence="7">
    <location>
        <begin position="844"/>
        <end position="857"/>
    </location>
</feature>
<keyword evidence="13" id="KW-1185">Reference proteome</keyword>
<evidence type="ECO:0000259" key="10">
    <source>
        <dbReference type="Pfam" id="PF21088"/>
    </source>
</evidence>
<evidence type="ECO:0000256" key="4">
    <source>
        <dbReference type="ARBA" id="ARBA00022692"/>
    </source>
</evidence>
<feature type="transmembrane region" description="Helical" evidence="8">
    <location>
        <begin position="334"/>
        <end position="352"/>
    </location>
</feature>
<dbReference type="PANTHER" id="PTHR30460">
    <property type="entry name" value="MODERATE CONDUCTANCE MECHANOSENSITIVE CHANNEL YBIO"/>
    <property type="match status" value="1"/>
</dbReference>
<dbReference type="Pfam" id="PF21088">
    <property type="entry name" value="MS_channel_1st"/>
    <property type="match status" value="1"/>
</dbReference>
<dbReference type="Gene3D" id="2.30.30.60">
    <property type="match status" value="1"/>
</dbReference>
<dbReference type="RefSeq" id="WP_086656306.1">
    <property type="nucleotide sequence ID" value="NZ_BLJP01000009.1"/>
</dbReference>
<evidence type="ECO:0000259" key="11">
    <source>
        <dbReference type="Pfam" id="PF25392"/>
    </source>
</evidence>
<dbReference type="Gene3D" id="3.30.70.100">
    <property type="match status" value="1"/>
</dbReference>
<protein>
    <recommendedName>
        <fullName evidence="14">Mechanosensitive ion channel protein MscS</fullName>
    </recommendedName>
</protein>
<evidence type="ECO:0008006" key="14">
    <source>
        <dbReference type="Google" id="ProtNLM"/>
    </source>
</evidence>
<dbReference type="InterPro" id="IPR010920">
    <property type="entry name" value="LSM_dom_sf"/>
</dbReference>
<dbReference type="InterPro" id="IPR045276">
    <property type="entry name" value="YbiO_bact"/>
</dbReference>
<evidence type="ECO:0000256" key="7">
    <source>
        <dbReference type="SAM" id="MobiDB-lite"/>
    </source>
</evidence>
<comment type="similarity">
    <text evidence="2">Belongs to the MscS (TC 1.A.23) family.</text>
</comment>
<dbReference type="Proteomes" id="UP000548726">
    <property type="component" value="Unassembled WGS sequence"/>
</dbReference>
<dbReference type="Pfam" id="PF25392">
    <property type="entry name" value="MS_channel_TM1"/>
    <property type="match status" value="1"/>
</dbReference>
<dbReference type="GO" id="GO:0008381">
    <property type="term" value="F:mechanosensitive monoatomic ion channel activity"/>
    <property type="evidence" value="ECO:0007669"/>
    <property type="project" value="InterPro"/>
</dbReference>
<feature type="transmembrane region" description="Helical" evidence="8">
    <location>
        <begin position="288"/>
        <end position="313"/>
    </location>
</feature>
<evidence type="ECO:0000256" key="5">
    <source>
        <dbReference type="ARBA" id="ARBA00022989"/>
    </source>
</evidence>
<keyword evidence="4 8" id="KW-0812">Transmembrane</keyword>
<feature type="domain" description="Mechanosensitive ion channel transmembrane helices 2/3" evidence="10">
    <location>
        <begin position="583"/>
        <end position="624"/>
    </location>
</feature>
<feature type="region of interest" description="Disordered" evidence="7">
    <location>
        <begin position="813"/>
        <end position="872"/>
    </location>
</feature>
<evidence type="ECO:0000256" key="2">
    <source>
        <dbReference type="ARBA" id="ARBA00008017"/>
    </source>
</evidence>
<dbReference type="InterPro" id="IPR006685">
    <property type="entry name" value="MscS_channel_2nd"/>
</dbReference>
<feature type="transmembrane region" description="Helical" evidence="8">
    <location>
        <begin position="492"/>
        <end position="513"/>
    </location>
</feature>
<comment type="caution">
    <text evidence="12">The sequence shown here is derived from an EMBL/GenBank/DDBJ whole genome shotgun (WGS) entry which is preliminary data.</text>
</comment>
<comment type="subcellular location">
    <subcellularLocation>
        <location evidence="1">Cell membrane</location>
        <topology evidence="1">Multi-pass membrane protein</topology>
    </subcellularLocation>
</comment>
<evidence type="ECO:0000313" key="13">
    <source>
        <dbReference type="Proteomes" id="UP000548726"/>
    </source>
</evidence>
<dbReference type="GO" id="GO:0005886">
    <property type="term" value="C:plasma membrane"/>
    <property type="evidence" value="ECO:0007669"/>
    <property type="project" value="UniProtKB-SubCell"/>
</dbReference>
<evidence type="ECO:0000313" key="12">
    <source>
        <dbReference type="EMBL" id="GFE94174.1"/>
    </source>
</evidence>
<evidence type="ECO:0000256" key="3">
    <source>
        <dbReference type="ARBA" id="ARBA00022475"/>
    </source>
</evidence>
<dbReference type="InterPro" id="IPR057485">
    <property type="entry name" value="YbiO-like_TM1"/>
</dbReference>
<dbReference type="SUPFAM" id="SSF50182">
    <property type="entry name" value="Sm-like ribonucleoproteins"/>
    <property type="match status" value="1"/>
</dbReference>
<feature type="transmembrane region" description="Helical" evidence="8">
    <location>
        <begin position="533"/>
        <end position="555"/>
    </location>
</feature>
<keyword evidence="3" id="KW-1003">Cell membrane</keyword>